<dbReference type="Proteomes" id="UP000287447">
    <property type="component" value="Unassembled WGS sequence"/>
</dbReference>
<dbReference type="RefSeq" id="WP_127765911.1">
    <property type="nucleotide sequence ID" value="NZ_SADE01000002.1"/>
</dbReference>
<proteinExistence type="predicted"/>
<comment type="caution">
    <text evidence="2">The sequence shown here is derived from an EMBL/GenBank/DDBJ whole genome shotgun (WGS) entry which is preliminary data.</text>
</comment>
<keyword evidence="3" id="KW-1185">Reference proteome</keyword>
<dbReference type="EMBL" id="SADE01000002">
    <property type="protein sequence ID" value="RVU36435.1"/>
    <property type="molecule type" value="Genomic_DNA"/>
</dbReference>
<sequence>MFGKIVKSVFLNKEARDAMDKRDEVLRRKAEAELPPEPESLADAALNAGREAELDDMLRGNANATDLDRETIREAIESAHRELIESGDLPGKTNDAPQLSAIPQRSAPPAKEHDDLVRSAMLIYRQKQKVLDDLDPASKKKLQMMAKTVFGSQIKK</sequence>
<evidence type="ECO:0000313" key="2">
    <source>
        <dbReference type="EMBL" id="RVU36435.1"/>
    </source>
</evidence>
<evidence type="ECO:0000313" key="3">
    <source>
        <dbReference type="Proteomes" id="UP000287447"/>
    </source>
</evidence>
<accession>A0A3S2VPK8</accession>
<evidence type="ECO:0000256" key="1">
    <source>
        <dbReference type="SAM" id="MobiDB-lite"/>
    </source>
</evidence>
<feature type="region of interest" description="Disordered" evidence="1">
    <location>
        <begin position="83"/>
        <end position="113"/>
    </location>
</feature>
<name>A0A3S2VPK8_9PROT</name>
<reference evidence="3" key="1">
    <citation type="submission" date="2019-01" db="EMBL/GenBank/DDBJ databases">
        <title>Gri0909 isolated from a small marine red alga.</title>
        <authorList>
            <person name="Kim J."/>
            <person name="Jeong S.E."/>
            <person name="Jeon C.O."/>
        </authorList>
    </citation>
    <scope>NUCLEOTIDE SEQUENCE [LARGE SCALE GENOMIC DNA]</scope>
    <source>
        <strain evidence="3">Gri0909</strain>
    </source>
</reference>
<organism evidence="2 3">
    <name type="scientific">Hwanghaeella grinnelliae</name>
    <dbReference type="NCBI Taxonomy" id="2500179"/>
    <lineage>
        <taxon>Bacteria</taxon>
        <taxon>Pseudomonadati</taxon>
        <taxon>Pseudomonadota</taxon>
        <taxon>Alphaproteobacteria</taxon>
        <taxon>Rhodospirillales</taxon>
        <taxon>Rhodospirillaceae</taxon>
        <taxon>Hwanghaeella</taxon>
    </lineage>
</organism>
<gene>
    <name evidence="2" type="ORF">EOI86_14625</name>
</gene>
<dbReference type="AlphaFoldDB" id="A0A3S2VPK8"/>
<protein>
    <submittedName>
        <fullName evidence="2">Uncharacterized protein</fullName>
    </submittedName>
</protein>